<keyword evidence="4 9" id="KW-0812">Transmembrane</keyword>
<evidence type="ECO:0000256" key="7">
    <source>
        <dbReference type="ARBA" id="ARBA00023136"/>
    </source>
</evidence>
<evidence type="ECO:0000256" key="5">
    <source>
        <dbReference type="ARBA" id="ARBA00022970"/>
    </source>
</evidence>
<gene>
    <name evidence="10" type="ORF">JJB09_09530</name>
</gene>
<keyword evidence="3" id="KW-1003">Cell membrane</keyword>
<reference evidence="10" key="1">
    <citation type="submission" date="2021-01" db="EMBL/GenBank/DDBJ databases">
        <title>Rhizobium sp. strain KVB221 16S ribosomal RNA gene Genome sequencing and assembly.</title>
        <authorList>
            <person name="Kang M."/>
        </authorList>
    </citation>
    <scope>NUCLEOTIDE SEQUENCE</scope>
    <source>
        <strain evidence="10">KVB221</strain>
    </source>
</reference>
<dbReference type="InterPro" id="IPR052157">
    <property type="entry name" value="BCAA_transport_permease"/>
</dbReference>
<dbReference type="EMBL" id="JAEQNC010000004">
    <property type="protein sequence ID" value="MBL0372268.1"/>
    <property type="molecule type" value="Genomic_DNA"/>
</dbReference>
<dbReference type="InterPro" id="IPR001851">
    <property type="entry name" value="ABC_transp_permease"/>
</dbReference>
<evidence type="ECO:0000313" key="11">
    <source>
        <dbReference type="Proteomes" id="UP000633219"/>
    </source>
</evidence>
<feature type="transmembrane region" description="Helical" evidence="9">
    <location>
        <begin position="190"/>
        <end position="211"/>
    </location>
</feature>
<dbReference type="Proteomes" id="UP000633219">
    <property type="component" value="Unassembled WGS sequence"/>
</dbReference>
<keyword evidence="6 9" id="KW-1133">Transmembrane helix</keyword>
<evidence type="ECO:0000256" key="3">
    <source>
        <dbReference type="ARBA" id="ARBA00022475"/>
    </source>
</evidence>
<keyword evidence="11" id="KW-1185">Reference proteome</keyword>
<name>A0A936YL27_9HYPH</name>
<feature type="transmembrane region" description="Helical" evidence="9">
    <location>
        <begin position="223"/>
        <end position="250"/>
    </location>
</feature>
<dbReference type="PANTHER" id="PTHR11795">
    <property type="entry name" value="BRANCHED-CHAIN AMINO ACID TRANSPORT SYSTEM PERMEASE PROTEIN LIVH"/>
    <property type="match status" value="1"/>
</dbReference>
<dbReference type="GO" id="GO:0005886">
    <property type="term" value="C:plasma membrane"/>
    <property type="evidence" value="ECO:0007669"/>
    <property type="project" value="UniProtKB-SubCell"/>
</dbReference>
<dbReference type="GO" id="GO:0022857">
    <property type="term" value="F:transmembrane transporter activity"/>
    <property type="evidence" value="ECO:0007669"/>
    <property type="project" value="InterPro"/>
</dbReference>
<protein>
    <submittedName>
        <fullName evidence="10">Branched-chain amino acid ABC transporter permease</fullName>
    </submittedName>
</protein>
<comment type="caution">
    <text evidence="10">The sequence shown here is derived from an EMBL/GenBank/DDBJ whole genome shotgun (WGS) entry which is preliminary data.</text>
</comment>
<accession>A0A936YL27</accession>
<dbReference type="AlphaFoldDB" id="A0A936YL27"/>
<dbReference type="GO" id="GO:0006865">
    <property type="term" value="P:amino acid transport"/>
    <property type="evidence" value="ECO:0007669"/>
    <property type="project" value="UniProtKB-KW"/>
</dbReference>
<evidence type="ECO:0000256" key="9">
    <source>
        <dbReference type="SAM" id="Phobius"/>
    </source>
</evidence>
<evidence type="ECO:0000256" key="2">
    <source>
        <dbReference type="ARBA" id="ARBA00022448"/>
    </source>
</evidence>
<comment type="similarity">
    <text evidence="8">Belongs to the binding-protein-dependent transport system permease family. LivHM subfamily.</text>
</comment>
<evidence type="ECO:0000256" key="1">
    <source>
        <dbReference type="ARBA" id="ARBA00004651"/>
    </source>
</evidence>
<keyword evidence="2" id="KW-0813">Transport</keyword>
<dbReference type="RefSeq" id="WP_201656621.1">
    <property type="nucleotide sequence ID" value="NZ_JAEQNC010000004.1"/>
</dbReference>
<keyword evidence="7 9" id="KW-0472">Membrane</keyword>
<proteinExistence type="inferred from homology"/>
<evidence type="ECO:0000256" key="6">
    <source>
        <dbReference type="ARBA" id="ARBA00022989"/>
    </source>
</evidence>
<organism evidence="10 11">
    <name type="scientific">Rhizobium setariae</name>
    <dbReference type="NCBI Taxonomy" id="2801340"/>
    <lineage>
        <taxon>Bacteria</taxon>
        <taxon>Pseudomonadati</taxon>
        <taxon>Pseudomonadota</taxon>
        <taxon>Alphaproteobacteria</taxon>
        <taxon>Hyphomicrobiales</taxon>
        <taxon>Rhizobiaceae</taxon>
        <taxon>Rhizobium/Agrobacterium group</taxon>
        <taxon>Rhizobium</taxon>
    </lineage>
</organism>
<evidence type="ECO:0000256" key="4">
    <source>
        <dbReference type="ARBA" id="ARBA00022692"/>
    </source>
</evidence>
<dbReference type="PANTHER" id="PTHR11795:SF445">
    <property type="entry name" value="AMINO ACID ABC TRANSPORTER PERMEASE PROTEIN"/>
    <property type="match status" value="1"/>
</dbReference>
<sequence>MVWINAILQGVLLGGLYALFAAGLSLMFGVMRFINLAHGDFIVVAAYMALCTVDVVGFNPFAAVLLIVPAMALAGYLLQRFLFNRVLGQDILPPVLVTFGLSIVLQNVLLEYFGGNSQRLSAGALETASLSLGPNVAIGALPMLMFTAAVLVILLLGLISYHTPIGRMLRATADDPETVGLMGANNAHTFAIATAIATAVVAIAGGLFAMRTNFDPSAGPIRLLFAFEVVIIGGLGSLWGTLAGGIVLGIAQTVGGQIDPRFQLLAGHLIFLAILAARPQGLLSKGTP</sequence>
<feature type="transmembrane region" description="Helical" evidence="9">
    <location>
        <begin position="136"/>
        <end position="161"/>
    </location>
</feature>
<dbReference type="CDD" id="cd06582">
    <property type="entry name" value="TM_PBP1_LivH_like"/>
    <property type="match status" value="1"/>
</dbReference>
<keyword evidence="5" id="KW-0029">Amino-acid transport</keyword>
<feature type="transmembrane region" description="Helical" evidence="9">
    <location>
        <begin position="56"/>
        <end position="79"/>
    </location>
</feature>
<evidence type="ECO:0000256" key="8">
    <source>
        <dbReference type="ARBA" id="ARBA00037998"/>
    </source>
</evidence>
<dbReference type="Pfam" id="PF02653">
    <property type="entry name" value="BPD_transp_2"/>
    <property type="match status" value="1"/>
</dbReference>
<comment type="subcellular location">
    <subcellularLocation>
        <location evidence="1">Cell membrane</location>
        <topology evidence="1">Multi-pass membrane protein</topology>
    </subcellularLocation>
</comment>
<feature type="transmembrane region" description="Helical" evidence="9">
    <location>
        <begin position="91"/>
        <end position="110"/>
    </location>
</feature>
<evidence type="ECO:0000313" key="10">
    <source>
        <dbReference type="EMBL" id="MBL0372268.1"/>
    </source>
</evidence>
<feature type="transmembrane region" description="Helical" evidence="9">
    <location>
        <begin position="6"/>
        <end position="26"/>
    </location>
</feature>
<feature type="transmembrane region" description="Helical" evidence="9">
    <location>
        <begin position="262"/>
        <end position="279"/>
    </location>
</feature>